<name>A0A6J4P9W5_9ACTN</name>
<accession>A0A6J4P9W5</accession>
<evidence type="ECO:0000313" key="1">
    <source>
        <dbReference type="EMBL" id="CAA9404906.1"/>
    </source>
</evidence>
<dbReference type="AlphaFoldDB" id="A0A6J4P9W5"/>
<reference evidence="1" key="1">
    <citation type="submission" date="2020-02" db="EMBL/GenBank/DDBJ databases">
        <authorList>
            <person name="Meier V. D."/>
        </authorList>
    </citation>
    <scope>NUCLEOTIDE SEQUENCE</scope>
    <source>
        <strain evidence="1">AVDCRST_MAG06</strain>
    </source>
</reference>
<feature type="non-terminal residue" evidence="1">
    <location>
        <position position="1"/>
    </location>
</feature>
<proteinExistence type="predicted"/>
<protein>
    <submittedName>
        <fullName evidence="1">Uncharacterized protein</fullName>
    </submittedName>
</protein>
<dbReference type="EMBL" id="CADCUP010000164">
    <property type="protein sequence ID" value="CAA9404906.1"/>
    <property type="molecule type" value="Genomic_DNA"/>
</dbReference>
<feature type="non-terminal residue" evidence="1">
    <location>
        <position position="42"/>
    </location>
</feature>
<organism evidence="1">
    <name type="scientific">uncultured Nocardioides sp</name>
    <dbReference type="NCBI Taxonomy" id="198441"/>
    <lineage>
        <taxon>Bacteria</taxon>
        <taxon>Bacillati</taxon>
        <taxon>Actinomycetota</taxon>
        <taxon>Actinomycetes</taxon>
        <taxon>Propionibacteriales</taxon>
        <taxon>Nocardioidaceae</taxon>
        <taxon>Nocardioides</taxon>
        <taxon>environmental samples</taxon>
    </lineage>
</organism>
<sequence>AHPRAHGVPARARRGYGRVVHVAAAGRRVRPGHPVVLPRRCL</sequence>
<gene>
    <name evidence="1" type="ORF">AVDCRST_MAG06-2455</name>
</gene>